<evidence type="ECO:0000313" key="1">
    <source>
        <dbReference type="EMBL" id="QOX64245.1"/>
    </source>
</evidence>
<organism evidence="1 2">
    <name type="scientific">Anoxybacterium hadale</name>
    <dbReference type="NCBI Taxonomy" id="3408580"/>
    <lineage>
        <taxon>Bacteria</taxon>
        <taxon>Bacillati</taxon>
        <taxon>Bacillota</taxon>
        <taxon>Clostridia</taxon>
        <taxon>Peptostreptococcales</taxon>
        <taxon>Anaerovoracaceae</taxon>
        <taxon>Anoxybacterium</taxon>
    </lineage>
</organism>
<reference evidence="1" key="1">
    <citation type="submission" date="2019-08" db="EMBL/GenBank/DDBJ databases">
        <title>Genome sequence of Clostridiales bacterium MT110.</title>
        <authorList>
            <person name="Cao J."/>
        </authorList>
    </citation>
    <scope>NUCLEOTIDE SEQUENCE</scope>
    <source>
        <strain evidence="1">MT110</strain>
    </source>
</reference>
<accession>A0ACD1ADL8</accession>
<protein>
    <submittedName>
        <fullName evidence="1">M48 family metallopeptidase</fullName>
    </submittedName>
</protein>
<gene>
    <name evidence="1" type="ORF">FRZ06_13300</name>
</gene>
<sequence length="202" mass="23894">MLVRKIPLRRMPSLSNMVKMMDYNLVRSKRKTLALYVRQDGSLEVRAPLKTSKGYIEDFIKQKQDWITATRSKLSDRQETKKTVQISAADAARYKKQAKEYLQLKCRYYSELMGLRPSAVRINSAKTRWGSCNGKGEINFTFRLIFAPEELIDYVVVHELAHLKEMNHSSSFWAVVEQTMPDYRERRKRLREHQHQFEFIVT</sequence>
<name>A0ACD1ADL8_9FIRM</name>
<dbReference type="EMBL" id="CP042469">
    <property type="protein sequence ID" value="QOX64245.1"/>
    <property type="molecule type" value="Genomic_DNA"/>
</dbReference>
<keyword evidence="2" id="KW-1185">Reference proteome</keyword>
<proteinExistence type="predicted"/>
<evidence type="ECO:0000313" key="2">
    <source>
        <dbReference type="Proteomes" id="UP000594014"/>
    </source>
</evidence>
<dbReference type="Proteomes" id="UP000594014">
    <property type="component" value="Chromosome"/>
</dbReference>